<feature type="domain" description="Core shell protein Gag P30" evidence="2">
    <location>
        <begin position="74"/>
        <end position="135"/>
    </location>
</feature>
<proteinExistence type="predicted"/>
<dbReference type="Gene3D" id="3.10.10.10">
    <property type="entry name" value="HIV Type 1 Reverse Transcriptase, subunit A, domain 1"/>
    <property type="match status" value="1"/>
</dbReference>
<reference evidence="3" key="1">
    <citation type="submission" date="2025-08" db="UniProtKB">
        <authorList>
            <consortium name="Ensembl"/>
        </authorList>
    </citation>
    <scope>IDENTIFICATION</scope>
</reference>
<feature type="region of interest" description="Disordered" evidence="1">
    <location>
        <begin position="1"/>
        <end position="34"/>
    </location>
</feature>
<accession>A0A8B9CZY4</accession>
<dbReference type="Gene3D" id="1.10.375.10">
    <property type="entry name" value="Human Immunodeficiency Virus Type 1 Capsid Protein"/>
    <property type="match status" value="1"/>
</dbReference>
<organism evidence="3 4">
    <name type="scientific">Anser brachyrhynchus</name>
    <name type="common">Pink-footed goose</name>
    <dbReference type="NCBI Taxonomy" id="132585"/>
    <lineage>
        <taxon>Eukaryota</taxon>
        <taxon>Metazoa</taxon>
        <taxon>Chordata</taxon>
        <taxon>Craniata</taxon>
        <taxon>Vertebrata</taxon>
        <taxon>Euteleostomi</taxon>
        <taxon>Archelosauria</taxon>
        <taxon>Archosauria</taxon>
        <taxon>Dinosauria</taxon>
        <taxon>Saurischia</taxon>
        <taxon>Theropoda</taxon>
        <taxon>Coelurosauria</taxon>
        <taxon>Aves</taxon>
        <taxon>Neognathae</taxon>
        <taxon>Galloanserae</taxon>
        <taxon>Anseriformes</taxon>
        <taxon>Anatidae</taxon>
        <taxon>Anserinae</taxon>
        <taxon>Anser</taxon>
    </lineage>
</organism>
<dbReference type="InterPro" id="IPR008919">
    <property type="entry name" value="Retrov_capsid_N"/>
</dbReference>
<dbReference type="SUPFAM" id="SSF56672">
    <property type="entry name" value="DNA/RNA polymerases"/>
    <property type="match status" value="1"/>
</dbReference>
<protein>
    <recommendedName>
        <fullName evidence="2">Core shell protein Gag P30 domain-containing protein</fullName>
    </recommendedName>
</protein>
<dbReference type="InterPro" id="IPR050462">
    <property type="entry name" value="Retroviral_Gag-Pol_poly"/>
</dbReference>
<dbReference type="PANTHER" id="PTHR33166">
    <property type="entry name" value="GAG_P30 DOMAIN-CONTAINING PROTEIN"/>
    <property type="match status" value="1"/>
</dbReference>
<evidence type="ECO:0000313" key="4">
    <source>
        <dbReference type="Proteomes" id="UP000694426"/>
    </source>
</evidence>
<dbReference type="Pfam" id="PF02093">
    <property type="entry name" value="Gag_p30"/>
    <property type="match status" value="1"/>
</dbReference>
<dbReference type="Ensembl" id="ENSABRT00000038532.1">
    <property type="protein sequence ID" value="ENSABRP00000027604.1"/>
    <property type="gene ID" value="ENSABRG00000022988.1"/>
</dbReference>
<keyword evidence="4" id="KW-1185">Reference proteome</keyword>
<evidence type="ECO:0000313" key="3">
    <source>
        <dbReference type="Ensembl" id="ENSABRP00000027604.1"/>
    </source>
</evidence>
<dbReference type="InterPro" id="IPR043502">
    <property type="entry name" value="DNA/RNA_pol_sf"/>
</dbReference>
<dbReference type="GeneTree" id="ENSGT01040000241918"/>
<dbReference type="GO" id="GO:0019068">
    <property type="term" value="P:virion assembly"/>
    <property type="evidence" value="ECO:0007669"/>
    <property type="project" value="InterPro"/>
</dbReference>
<evidence type="ECO:0000259" key="2">
    <source>
        <dbReference type="Pfam" id="PF02093"/>
    </source>
</evidence>
<evidence type="ECO:0000256" key="1">
    <source>
        <dbReference type="SAM" id="MobiDB-lite"/>
    </source>
</evidence>
<dbReference type="Proteomes" id="UP000694426">
    <property type="component" value="Unplaced"/>
</dbReference>
<sequence length="203" mass="22437">METSESSPEARPADVSAGTSKAPPEAQDDSNYSPTALRTRQRVGPGQVIQAPLRQAVGPGGESLLVHVPFTTLDLLNWKHSVGPYRENLTEMHQLLETVMISHNPNWADLQALLNTLLTVEEKRMVVEKAQAETRNLAKNALPVWIELKPGAVPVRVPQHPISLTARKGLEPLINDFLSYGLIRECQSSFNTPILPVKKKKKE</sequence>
<dbReference type="SUPFAM" id="SSF47943">
    <property type="entry name" value="Retrovirus capsid protein, N-terminal core domain"/>
    <property type="match status" value="1"/>
</dbReference>
<dbReference type="AlphaFoldDB" id="A0A8B9CZY4"/>
<dbReference type="InterPro" id="IPR003036">
    <property type="entry name" value="Gag_P30"/>
</dbReference>
<name>A0A8B9CZY4_9AVES</name>
<reference evidence="3" key="2">
    <citation type="submission" date="2025-09" db="UniProtKB">
        <authorList>
            <consortium name="Ensembl"/>
        </authorList>
    </citation>
    <scope>IDENTIFICATION</scope>
</reference>